<dbReference type="HOGENOM" id="CLU_689421_0_0_1"/>
<dbReference type="GeneID" id="20209337"/>
<evidence type="ECO:0000256" key="4">
    <source>
        <dbReference type="ARBA" id="ARBA00022777"/>
    </source>
</evidence>
<keyword evidence="9" id="KW-1185">Reference proteome</keyword>
<dbReference type="InParanoid" id="T1FKI8"/>
<dbReference type="InterPro" id="IPR000719">
    <property type="entry name" value="Prot_kinase_dom"/>
</dbReference>
<keyword evidence="5" id="KW-0067">ATP-binding</keyword>
<dbReference type="CTD" id="20209337"/>
<dbReference type="AlphaFoldDB" id="T1FKI8"/>
<gene>
    <name evidence="8" type="primary">20209337</name>
    <name evidence="7" type="ORF">HELRODRAFT_184069</name>
</gene>
<keyword evidence="1" id="KW-0723">Serine/threonine-protein kinase</keyword>
<evidence type="ECO:0000313" key="7">
    <source>
        <dbReference type="EMBL" id="ESO08293.1"/>
    </source>
</evidence>
<dbReference type="PANTHER" id="PTHR24351">
    <property type="entry name" value="RIBOSOMAL PROTEIN S6 KINASE"/>
    <property type="match status" value="1"/>
</dbReference>
<dbReference type="EnsemblMetazoa" id="HelroT184069">
    <property type="protein sequence ID" value="HelroP184069"/>
    <property type="gene ID" value="HelroG184069"/>
</dbReference>
<dbReference type="RefSeq" id="XP_009013608.1">
    <property type="nucleotide sequence ID" value="XM_009015360.1"/>
</dbReference>
<dbReference type="Pfam" id="PF00069">
    <property type="entry name" value="Pkinase"/>
    <property type="match status" value="1"/>
</dbReference>
<keyword evidence="3" id="KW-0547">Nucleotide-binding</keyword>
<keyword evidence="4" id="KW-0418">Kinase</keyword>
<evidence type="ECO:0000256" key="3">
    <source>
        <dbReference type="ARBA" id="ARBA00022741"/>
    </source>
</evidence>
<evidence type="ECO:0000256" key="2">
    <source>
        <dbReference type="ARBA" id="ARBA00022679"/>
    </source>
</evidence>
<feature type="domain" description="Protein kinase" evidence="6">
    <location>
        <begin position="62"/>
        <end position="400"/>
    </location>
</feature>
<dbReference type="GO" id="GO:0005634">
    <property type="term" value="C:nucleus"/>
    <property type="evidence" value="ECO:0000318"/>
    <property type="project" value="GO_Central"/>
</dbReference>
<dbReference type="GO" id="GO:0007346">
    <property type="term" value="P:regulation of mitotic cell cycle"/>
    <property type="evidence" value="ECO:0000318"/>
    <property type="project" value="GO_Central"/>
</dbReference>
<reference evidence="9" key="1">
    <citation type="submission" date="2012-12" db="EMBL/GenBank/DDBJ databases">
        <authorList>
            <person name="Hellsten U."/>
            <person name="Grimwood J."/>
            <person name="Chapman J.A."/>
            <person name="Shapiro H."/>
            <person name="Aerts A."/>
            <person name="Otillar R.P."/>
            <person name="Terry A.Y."/>
            <person name="Boore J.L."/>
            <person name="Simakov O."/>
            <person name="Marletaz F."/>
            <person name="Cho S.-J."/>
            <person name="Edsinger-Gonzales E."/>
            <person name="Havlak P."/>
            <person name="Kuo D.-H."/>
            <person name="Larsson T."/>
            <person name="Lv J."/>
            <person name="Arendt D."/>
            <person name="Savage R."/>
            <person name="Osoegawa K."/>
            <person name="de Jong P."/>
            <person name="Lindberg D.R."/>
            <person name="Seaver E.C."/>
            <person name="Weisblat D.A."/>
            <person name="Putnam N.H."/>
            <person name="Grigoriev I.V."/>
            <person name="Rokhsar D.S."/>
        </authorList>
    </citation>
    <scope>NUCLEOTIDE SEQUENCE</scope>
</reference>
<reference evidence="8" key="3">
    <citation type="submission" date="2015-06" db="UniProtKB">
        <authorList>
            <consortium name="EnsemblMetazoa"/>
        </authorList>
    </citation>
    <scope>IDENTIFICATION</scope>
</reference>
<accession>T1FKI8</accession>
<dbReference type="Gene3D" id="1.10.510.10">
    <property type="entry name" value="Transferase(Phosphotransferase) domain 1"/>
    <property type="match status" value="1"/>
</dbReference>
<dbReference type="Gene3D" id="3.30.200.20">
    <property type="entry name" value="Phosphorylase Kinase, domain 1"/>
    <property type="match status" value="1"/>
</dbReference>
<dbReference type="Proteomes" id="UP000015101">
    <property type="component" value="Unassembled WGS sequence"/>
</dbReference>
<dbReference type="PROSITE" id="PS00109">
    <property type="entry name" value="PROTEIN_KINASE_TYR"/>
    <property type="match status" value="1"/>
</dbReference>
<keyword evidence="2" id="KW-0808">Transferase</keyword>
<dbReference type="GO" id="GO:0015630">
    <property type="term" value="C:microtubule cytoskeleton"/>
    <property type="evidence" value="ECO:0000318"/>
    <property type="project" value="GO_Central"/>
</dbReference>
<dbReference type="EMBL" id="KB096086">
    <property type="protein sequence ID" value="ESO08293.1"/>
    <property type="molecule type" value="Genomic_DNA"/>
</dbReference>
<dbReference type="STRING" id="6412.T1FKI8"/>
<dbReference type="PROSITE" id="PS50011">
    <property type="entry name" value="PROTEIN_KINASE_DOM"/>
    <property type="match status" value="1"/>
</dbReference>
<sequence>MPKELRVIEPYRTRFSSNRHSNGAAPSYGNRGTKLLEDLKFEHQRELERQSLKKFDLFIGEFELKSVLHKGSFGVVLLVKKQSDKTLYAIKLVNISRSDYTQILNEKLVLQKISTKGCSFLVKVFDYILVNGYVGFVMEYIPSISLASQVNLAKKFSEVKAVFYSACILSALQYLHSIYIFHRDITLRNILVDGSGYIKLVDFGVSQYRPPDRLSTGRRSTLKMDQLIDFEDLGRCTWELLTGEFVMTAPDYSRKNSSLSSNSLKYFELIFPKHRVTTLASSENMISALLVHPFYKTINWDDLKTRKIKPPFVLKIQLIQMQRKVLNILSNKSNLTLIWIPSRIGIEGTERVDQLPSRAHLNSPSTLLKPHHNIRVKTNDLTYEKWQKEWNKIAFFSKKF</sequence>
<dbReference type="eggNOG" id="KOG0616">
    <property type="taxonomic scope" value="Eukaryota"/>
</dbReference>
<protein>
    <recommendedName>
        <fullName evidence="6">Protein kinase domain-containing protein</fullName>
    </recommendedName>
</protein>
<reference evidence="7 9" key="2">
    <citation type="journal article" date="2013" name="Nature">
        <title>Insights into bilaterian evolution from three spiralian genomes.</title>
        <authorList>
            <person name="Simakov O."/>
            <person name="Marletaz F."/>
            <person name="Cho S.J."/>
            <person name="Edsinger-Gonzales E."/>
            <person name="Havlak P."/>
            <person name="Hellsten U."/>
            <person name="Kuo D.H."/>
            <person name="Larsson T."/>
            <person name="Lv J."/>
            <person name="Arendt D."/>
            <person name="Savage R."/>
            <person name="Osoegawa K."/>
            <person name="de Jong P."/>
            <person name="Grimwood J."/>
            <person name="Chapman J.A."/>
            <person name="Shapiro H."/>
            <person name="Aerts A."/>
            <person name="Otillar R.P."/>
            <person name="Terry A.Y."/>
            <person name="Boore J.L."/>
            <person name="Grigoriev I.V."/>
            <person name="Lindberg D.R."/>
            <person name="Seaver E.C."/>
            <person name="Weisblat D.A."/>
            <person name="Putnam N.H."/>
            <person name="Rokhsar D.S."/>
        </authorList>
    </citation>
    <scope>NUCLEOTIDE SEQUENCE</scope>
</reference>
<evidence type="ECO:0000256" key="1">
    <source>
        <dbReference type="ARBA" id="ARBA00022527"/>
    </source>
</evidence>
<dbReference type="GO" id="GO:0035556">
    <property type="term" value="P:intracellular signal transduction"/>
    <property type="evidence" value="ECO:0000318"/>
    <property type="project" value="GO_Central"/>
</dbReference>
<evidence type="ECO:0000256" key="5">
    <source>
        <dbReference type="ARBA" id="ARBA00022840"/>
    </source>
</evidence>
<evidence type="ECO:0000313" key="8">
    <source>
        <dbReference type="EnsemblMetazoa" id="HelroP184069"/>
    </source>
</evidence>
<name>T1FKI8_HELRO</name>
<dbReference type="InterPro" id="IPR008266">
    <property type="entry name" value="Tyr_kinase_AS"/>
</dbReference>
<dbReference type="KEGG" id="hro:HELRODRAFT_184069"/>
<dbReference type="EMBL" id="AMQM01009171">
    <property type="status" value="NOT_ANNOTATED_CDS"/>
    <property type="molecule type" value="Genomic_DNA"/>
</dbReference>
<proteinExistence type="predicted"/>
<evidence type="ECO:0000259" key="6">
    <source>
        <dbReference type="PROSITE" id="PS50011"/>
    </source>
</evidence>
<dbReference type="GO" id="GO:0004674">
    <property type="term" value="F:protein serine/threonine kinase activity"/>
    <property type="evidence" value="ECO:0000318"/>
    <property type="project" value="GO_Central"/>
</dbReference>
<organism evidence="8 9">
    <name type="scientific">Helobdella robusta</name>
    <name type="common">Californian leech</name>
    <dbReference type="NCBI Taxonomy" id="6412"/>
    <lineage>
        <taxon>Eukaryota</taxon>
        <taxon>Metazoa</taxon>
        <taxon>Spiralia</taxon>
        <taxon>Lophotrochozoa</taxon>
        <taxon>Annelida</taxon>
        <taxon>Clitellata</taxon>
        <taxon>Hirudinea</taxon>
        <taxon>Rhynchobdellida</taxon>
        <taxon>Glossiphoniidae</taxon>
        <taxon>Helobdella</taxon>
    </lineage>
</organism>
<dbReference type="InterPro" id="IPR011009">
    <property type="entry name" value="Kinase-like_dom_sf"/>
</dbReference>
<evidence type="ECO:0000313" key="9">
    <source>
        <dbReference type="Proteomes" id="UP000015101"/>
    </source>
</evidence>
<dbReference type="SUPFAM" id="SSF56112">
    <property type="entry name" value="Protein kinase-like (PK-like)"/>
    <property type="match status" value="1"/>
</dbReference>
<dbReference type="OrthoDB" id="275301at2759"/>
<dbReference type="GO" id="GO:0005524">
    <property type="term" value="F:ATP binding"/>
    <property type="evidence" value="ECO:0007669"/>
    <property type="project" value="UniProtKB-KW"/>
</dbReference>